<dbReference type="AlphaFoldDB" id="A0A1N7J0I1"/>
<proteinExistence type="predicted"/>
<dbReference type="EMBL" id="FTOD01000001">
    <property type="protein sequence ID" value="SIS42794.1"/>
    <property type="molecule type" value="Genomic_DNA"/>
</dbReference>
<dbReference type="RefSeq" id="WP_143457009.1">
    <property type="nucleotide sequence ID" value="NZ_CP048103.1"/>
</dbReference>
<evidence type="ECO:0000313" key="1">
    <source>
        <dbReference type="EMBL" id="SIS42794.1"/>
    </source>
</evidence>
<dbReference type="Proteomes" id="UP000186795">
    <property type="component" value="Unassembled WGS sequence"/>
</dbReference>
<accession>A0A1N7J0I1</accession>
<protein>
    <submittedName>
        <fullName evidence="1">Uncharacterized protein</fullName>
    </submittedName>
</protein>
<keyword evidence="2" id="KW-1185">Reference proteome</keyword>
<evidence type="ECO:0000313" key="2">
    <source>
        <dbReference type="Proteomes" id="UP000186795"/>
    </source>
</evidence>
<gene>
    <name evidence="1" type="ORF">SAMN05421790_101577</name>
</gene>
<sequence>MFTEDDEATVCDCLELAYRQMVHRQQLEQMEFLSWLAAEVPLTINPGPVFVAPPGAMRPPSRQVIPPGVIHPGVIRPRP</sequence>
<reference evidence="2" key="1">
    <citation type="submission" date="2017-01" db="EMBL/GenBank/DDBJ databases">
        <authorList>
            <person name="Varghese N."/>
            <person name="Submissions S."/>
        </authorList>
    </citation>
    <scope>NUCLEOTIDE SEQUENCE [LARGE SCALE GENOMIC DNA]</scope>
    <source>
        <strain evidence="2">DSM 45196</strain>
    </source>
</reference>
<organism evidence="1 2">
    <name type="scientific">Kroppenstedtia eburnea</name>
    <dbReference type="NCBI Taxonomy" id="714067"/>
    <lineage>
        <taxon>Bacteria</taxon>
        <taxon>Bacillati</taxon>
        <taxon>Bacillota</taxon>
        <taxon>Bacilli</taxon>
        <taxon>Bacillales</taxon>
        <taxon>Thermoactinomycetaceae</taxon>
        <taxon>Kroppenstedtia</taxon>
    </lineage>
</organism>
<name>A0A1N7J0I1_9BACL</name>